<comment type="caution">
    <text evidence="1">The sequence shown here is derived from an EMBL/GenBank/DDBJ whole genome shotgun (WGS) entry which is preliminary data.</text>
</comment>
<proteinExistence type="predicted"/>
<name>A0ACB8ZDZ0_9ASTR</name>
<organism evidence="1 2">
    <name type="scientific">Smallanthus sonchifolius</name>
    <dbReference type="NCBI Taxonomy" id="185202"/>
    <lineage>
        <taxon>Eukaryota</taxon>
        <taxon>Viridiplantae</taxon>
        <taxon>Streptophyta</taxon>
        <taxon>Embryophyta</taxon>
        <taxon>Tracheophyta</taxon>
        <taxon>Spermatophyta</taxon>
        <taxon>Magnoliopsida</taxon>
        <taxon>eudicotyledons</taxon>
        <taxon>Gunneridae</taxon>
        <taxon>Pentapetalae</taxon>
        <taxon>asterids</taxon>
        <taxon>campanulids</taxon>
        <taxon>Asterales</taxon>
        <taxon>Asteraceae</taxon>
        <taxon>Asteroideae</taxon>
        <taxon>Heliantheae alliance</taxon>
        <taxon>Millerieae</taxon>
        <taxon>Smallanthus</taxon>
    </lineage>
</organism>
<protein>
    <submittedName>
        <fullName evidence="1">Uncharacterized protein</fullName>
    </submittedName>
</protein>
<dbReference type="EMBL" id="CM042043">
    <property type="protein sequence ID" value="KAI3695833.1"/>
    <property type="molecule type" value="Genomic_DNA"/>
</dbReference>
<dbReference type="Proteomes" id="UP001056120">
    <property type="component" value="Linkage Group LG26"/>
</dbReference>
<sequence length="202" mass="22275">MDKENLHDFPHEIDDAVVAGLTRRFSRSASLQQPLFNFKEKRVFSGSPEPEPTLGRSGRFPADEDAWNLIYAAVGQVSRMKMSMNNRGVIGAPHVVLGGSGTAAKRECAGTGVFLPRGYCNPPESRKRQACSPANLAARMIQASNKTFVPITTPPCIDTSFISHYEMLMSRWKALAGQPPRSNIRGGVLNNREALLPQDWTY</sequence>
<gene>
    <name evidence="1" type="ORF">L1987_78835</name>
</gene>
<evidence type="ECO:0000313" key="2">
    <source>
        <dbReference type="Proteomes" id="UP001056120"/>
    </source>
</evidence>
<accession>A0ACB8ZDZ0</accession>
<reference evidence="1 2" key="2">
    <citation type="journal article" date="2022" name="Mol. Ecol. Resour.">
        <title>The genomes of chicory, endive, great burdock and yacon provide insights into Asteraceae paleo-polyploidization history and plant inulin production.</title>
        <authorList>
            <person name="Fan W."/>
            <person name="Wang S."/>
            <person name="Wang H."/>
            <person name="Wang A."/>
            <person name="Jiang F."/>
            <person name="Liu H."/>
            <person name="Zhao H."/>
            <person name="Xu D."/>
            <person name="Zhang Y."/>
        </authorList>
    </citation>
    <scope>NUCLEOTIDE SEQUENCE [LARGE SCALE GENOMIC DNA]</scope>
    <source>
        <strain evidence="2">cv. Yunnan</strain>
        <tissue evidence="1">Leaves</tissue>
    </source>
</reference>
<keyword evidence="2" id="KW-1185">Reference proteome</keyword>
<reference evidence="2" key="1">
    <citation type="journal article" date="2022" name="Mol. Ecol. Resour.">
        <title>The genomes of chicory, endive, great burdock and yacon provide insights into Asteraceae palaeo-polyploidization history and plant inulin production.</title>
        <authorList>
            <person name="Fan W."/>
            <person name="Wang S."/>
            <person name="Wang H."/>
            <person name="Wang A."/>
            <person name="Jiang F."/>
            <person name="Liu H."/>
            <person name="Zhao H."/>
            <person name="Xu D."/>
            <person name="Zhang Y."/>
        </authorList>
    </citation>
    <scope>NUCLEOTIDE SEQUENCE [LARGE SCALE GENOMIC DNA]</scope>
    <source>
        <strain evidence="2">cv. Yunnan</strain>
    </source>
</reference>
<evidence type="ECO:0000313" key="1">
    <source>
        <dbReference type="EMBL" id="KAI3695833.1"/>
    </source>
</evidence>